<evidence type="ECO:0000256" key="3">
    <source>
        <dbReference type="ARBA" id="ARBA00022833"/>
    </source>
</evidence>
<dbReference type="InterPro" id="IPR020458">
    <property type="entry name" value="Znf_DskA_TraR_CS"/>
</dbReference>
<feature type="region of interest" description="Disordered" evidence="5">
    <location>
        <begin position="37"/>
        <end position="64"/>
    </location>
</feature>
<keyword evidence="3" id="KW-0862">Zinc</keyword>
<gene>
    <name evidence="7" type="ORF">GTP23_05490</name>
</gene>
<feature type="zinc finger region" description="dksA C4-type" evidence="4">
    <location>
        <begin position="91"/>
        <end position="115"/>
    </location>
</feature>
<keyword evidence="1" id="KW-0479">Metal-binding</keyword>
<evidence type="ECO:0000256" key="5">
    <source>
        <dbReference type="SAM" id="MobiDB-lite"/>
    </source>
</evidence>
<dbReference type="PANTHER" id="PTHR33823">
    <property type="entry name" value="RNA POLYMERASE-BINDING TRANSCRIPTION FACTOR DKSA-RELATED"/>
    <property type="match status" value="1"/>
</dbReference>
<keyword evidence="2" id="KW-0863">Zinc-finger</keyword>
<proteinExistence type="predicted"/>
<evidence type="ECO:0000256" key="4">
    <source>
        <dbReference type="PROSITE-ProRule" id="PRU00510"/>
    </source>
</evidence>
<dbReference type="EMBL" id="WWCL01000001">
    <property type="protein sequence ID" value="MYN44528.1"/>
    <property type="molecule type" value="Genomic_DNA"/>
</dbReference>
<feature type="domain" description="Zinc finger DksA/TraR C4-type" evidence="6">
    <location>
        <begin position="87"/>
        <end position="120"/>
    </location>
</feature>
<feature type="compositionally biased region" description="Polar residues" evidence="5">
    <location>
        <begin position="45"/>
        <end position="60"/>
    </location>
</feature>
<dbReference type="Proteomes" id="UP000444316">
    <property type="component" value="Unassembled WGS sequence"/>
</dbReference>
<reference evidence="7" key="1">
    <citation type="submission" date="2019-12" db="EMBL/GenBank/DDBJ databases">
        <title>Novel species isolated from a subtropical stream in China.</title>
        <authorList>
            <person name="Lu H."/>
        </authorList>
    </citation>
    <scope>NUCLEOTIDE SEQUENCE [LARGE SCALE GENOMIC DNA]</scope>
    <source>
        <strain evidence="7">FT93W</strain>
    </source>
</reference>
<organism evidence="7 8">
    <name type="scientific">Duganella fentianensis</name>
    <dbReference type="NCBI Taxonomy" id="2692177"/>
    <lineage>
        <taxon>Bacteria</taxon>
        <taxon>Pseudomonadati</taxon>
        <taxon>Pseudomonadota</taxon>
        <taxon>Betaproteobacteria</taxon>
        <taxon>Burkholderiales</taxon>
        <taxon>Oxalobacteraceae</taxon>
        <taxon>Telluria group</taxon>
        <taxon>Duganella</taxon>
    </lineage>
</organism>
<sequence length="128" mass="14296">MNGLETQQWETLQERLRQDYAGLLAQLADETLHTAALRRPLPHETQASPSDNASQRSFEAQQMEAAAHTLQQLQSVRHALTKFAEASYGLCESCGDHIGYSRLNARPDARLCIDCQTRAELHGRPQPA</sequence>
<evidence type="ECO:0000256" key="2">
    <source>
        <dbReference type="ARBA" id="ARBA00022771"/>
    </source>
</evidence>
<dbReference type="Pfam" id="PF01258">
    <property type="entry name" value="zf-dskA_traR"/>
    <property type="match status" value="1"/>
</dbReference>
<dbReference type="RefSeq" id="WP_161034189.1">
    <property type="nucleotide sequence ID" value="NZ_WWCL01000001.1"/>
</dbReference>
<accession>A0A845I1E1</accession>
<dbReference type="AlphaFoldDB" id="A0A845I1E1"/>
<name>A0A845I1E1_9BURK</name>
<dbReference type="PROSITE" id="PS51128">
    <property type="entry name" value="ZF_DKSA_2"/>
    <property type="match status" value="1"/>
</dbReference>
<protein>
    <submittedName>
        <fullName evidence="7">TraR/DksA family transcriptional regulator</fullName>
    </submittedName>
</protein>
<dbReference type="PANTHER" id="PTHR33823:SF4">
    <property type="entry name" value="GENERAL STRESS PROTEIN 16O"/>
    <property type="match status" value="1"/>
</dbReference>
<dbReference type="Gene3D" id="1.20.120.910">
    <property type="entry name" value="DksA, coiled-coil domain"/>
    <property type="match status" value="1"/>
</dbReference>
<evidence type="ECO:0000313" key="8">
    <source>
        <dbReference type="Proteomes" id="UP000444316"/>
    </source>
</evidence>
<keyword evidence="8" id="KW-1185">Reference proteome</keyword>
<evidence type="ECO:0000259" key="6">
    <source>
        <dbReference type="Pfam" id="PF01258"/>
    </source>
</evidence>
<evidence type="ECO:0000256" key="1">
    <source>
        <dbReference type="ARBA" id="ARBA00022723"/>
    </source>
</evidence>
<dbReference type="SUPFAM" id="SSF57716">
    <property type="entry name" value="Glucocorticoid receptor-like (DNA-binding domain)"/>
    <property type="match status" value="1"/>
</dbReference>
<dbReference type="PROSITE" id="PS01102">
    <property type="entry name" value="ZF_DKSA_1"/>
    <property type="match status" value="1"/>
</dbReference>
<dbReference type="GO" id="GO:0008270">
    <property type="term" value="F:zinc ion binding"/>
    <property type="evidence" value="ECO:0007669"/>
    <property type="project" value="UniProtKB-KW"/>
</dbReference>
<dbReference type="InterPro" id="IPR000962">
    <property type="entry name" value="Znf_DskA_TraR"/>
</dbReference>
<comment type="caution">
    <text evidence="7">The sequence shown here is derived from an EMBL/GenBank/DDBJ whole genome shotgun (WGS) entry which is preliminary data.</text>
</comment>
<evidence type="ECO:0000313" key="7">
    <source>
        <dbReference type="EMBL" id="MYN44528.1"/>
    </source>
</evidence>